<accession>A0A1R3IQF7</accession>
<proteinExistence type="predicted"/>
<feature type="compositionally biased region" description="Basic and acidic residues" evidence="1">
    <location>
        <begin position="8"/>
        <end position="25"/>
    </location>
</feature>
<dbReference type="Proteomes" id="UP000188268">
    <property type="component" value="Unassembled WGS sequence"/>
</dbReference>
<sequence length="25" mass="3075">MAQQWGKPENHWGKPEDRRRWGVPE</sequence>
<evidence type="ECO:0000313" key="3">
    <source>
        <dbReference type="Proteomes" id="UP000188268"/>
    </source>
</evidence>
<gene>
    <name evidence="2" type="ORF">CCACVL1_10651</name>
</gene>
<dbReference type="Gramene" id="OMO84801">
    <property type="protein sequence ID" value="OMO84801"/>
    <property type="gene ID" value="CCACVL1_10651"/>
</dbReference>
<dbReference type="EMBL" id="AWWV01009675">
    <property type="protein sequence ID" value="OMO84801.1"/>
    <property type="molecule type" value="Genomic_DNA"/>
</dbReference>
<feature type="region of interest" description="Disordered" evidence="1">
    <location>
        <begin position="1"/>
        <end position="25"/>
    </location>
</feature>
<reference evidence="2 3" key="1">
    <citation type="submission" date="2013-09" db="EMBL/GenBank/DDBJ databases">
        <title>Corchorus capsularis genome sequencing.</title>
        <authorList>
            <person name="Alam M."/>
            <person name="Haque M.S."/>
            <person name="Islam M.S."/>
            <person name="Emdad E.M."/>
            <person name="Islam M.M."/>
            <person name="Ahmed B."/>
            <person name="Halim A."/>
            <person name="Hossen Q.M.M."/>
            <person name="Hossain M.Z."/>
            <person name="Ahmed R."/>
            <person name="Khan M.M."/>
            <person name="Islam R."/>
            <person name="Rashid M.M."/>
            <person name="Khan S.A."/>
            <person name="Rahman M.S."/>
            <person name="Alam M."/>
        </authorList>
    </citation>
    <scope>NUCLEOTIDE SEQUENCE [LARGE SCALE GENOMIC DNA]</scope>
    <source>
        <strain evidence="3">cv. CVL-1</strain>
        <tissue evidence="2">Whole seedling</tissue>
    </source>
</reference>
<evidence type="ECO:0000313" key="2">
    <source>
        <dbReference type="EMBL" id="OMO84801.1"/>
    </source>
</evidence>
<organism evidence="2 3">
    <name type="scientific">Corchorus capsularis</name>
    <name type="common">Jute</name>
    <dbReference type="NCBI Taxonomy" id="210143"/>
    <lineage>
        <taxon>Eukaryota</taxon>
        <taxon>Viridiplantae</taxon>
        <taxon>Streptophyta</taxon>
        <taxon>Embryophyta</taxon>
        <taxon>Tracheophyta</taxon>
        <taxon>Spermatophyta</taxon>
        <taxon>Magnoliopsida</taxon>
        <taxon>eudicotyledons</taxon>
        <taxon>Gunneridae</taxon>
        <taxon>Pentapetalae</taxon>
        <taxon>rosids</taxon>
        <taxon>malvids</taxon>
        <taxon>Malvales</taxon>
        <taxon>Malvaceae</taxon>
        <taxon>Grewioideae</taxon>
        <taxon>Apeibeae</taxon>
        <taxon>Corchorus</taxon>
    </lineage>
</organism>
<comment type="caution">
    <text evidence="2">The sequence shown here is derived from an EMBL/GenBank/DDBJ whole genome shotgun (WGS) entry which is preliminary data.</text>
</comment>
<keyword evidence="3" id="KW-1185">Reference proteome</keyword>
<dbReference type="AlphaFoldDB" id="A0A1R3IQF7"/>
<protein>
    <submittedName>
        <fullName evidence="2">Uncharacterized protein</fullName>
    </submittedName>
</protein>
<name>A0A1R3IQF7_COCAP</name>
<evidence type="ECO:0000256" key="1">
    <source>
        <dbReference type="SAM" id="MobiDB-lite"/>
    </source>
</evidence>